<proteinExistence type="predicted"/>
<dbReference type="EMBL" id="MEIU01000041">
    <property type="protein sequence ID" value="PIT60661.1"/>
    <property type="molecule type" value="Genomic_DNA"/>
</dbReference>
<organism evidence="1 2">
    <name type="scientific">Snodgrassella alvi</name>
    <dbReference type="NCBI Taxonomy" id="1196083"/>
    <lineage>
        <taxon>Bacteria</taxon>
        <taxon>Pseudomonadati</taxon>
        <taxon>Pseudomonadota</taxon>
        <taxon>Betaproteobacteria</taxon>
        <taxon>Neisseriales</taxon>
        <taxon>Neisseriaceae</taxon>
        <taxon>Snodgrassella</taxon>
    </lineage>
</organism>
<comment type="caution">
    <text evidence="1">The sequence shown here is derived from an EMBL/GenBank/DDBJ whole genome shotgun (WGS) entry which is preliminary data.</text>
</comment>
<gene>
    <name evidence="1" type="ORF">BHC57_03680</name>
</gene>
<dbReference type="InterPro" id="IPR021228">
    <property type="entry name" value="BrxD"/>
</dbReference>
<dbReference type="Proteomes" id="UP000230463">
    <property type="component" value="Unassembled WGS sequence"/>
</dbReference>
<accession>A0A855FPY0</accession>
<evidence type="ECO:0000313" key="2">
    <source>
        <dbReference type="Proteomes" id="UP000230463"/>
    </source>
</evidence>
<evidence type="ECO:0000313" key="1">
    <source>
        <dbReference type="EMBL" id="PIT60661.1"/>
    </source>
</evidence>
<dbReference type="Pfam" id="PF10923">
    <property type="entry name" value="BrxC_BrxD"/>
    <property type="match status" value="1"/>
</dbReference>
<name>A0A855FPY0_9NEIS</name>
<protein>
    <submittedName>
        <fullName evidence="1">Uncharacterized protein</fullName>
    </submittedName>
</protein>
<sequence>MIQDNKRIADNEATFRPIVGDYSSGKTLFMSVVRAITLEQKSVTLHADLSPDRCMHATGGQTKNLYSKLMRRMKNLFMCNKLDGNTLIIINMINFT</sequence>
<dbReference type="RefSeq" id="WP_100123428.1">
    <property type="nucleotide sequence ID" value="NZ_MEIU01000041.1"/>
</dbReference>
<dbReference type="AlphaFoldDB" id="A0A855FPY0"/>
<reference evidence="1 2" key="1">
    <citation type="journal article" date="2017" name="MBio">
        <title>Type VI secretion-mediated competition in the bee gut microbiome.</title>
        <authorList>
            <person name="Steele M.I."/>
            <person name="Kwong W.K."/>
            <person name="Powell J.E."/>
            <person name="Whiteley M."/>
            <person name="Moran N.A."/>
        </authorList>
    </citation>
    <scope>NUCLEOTIDE SEQUENCE [LARGE SCALE GENOMIC DNA]</scope>
    <source>
        <strain evidence="1 2">HK3</strain>
    </source>
</reference>